<reference evidence="3" key="1">
    <citation type="submission" date="2013-05" db="EMBL/GenBank/DDBJ databases">
        <authorList>
            <person name="Yim A.K.Y."/>
            <person name="Chan T.F."/>
            <person name="Ji K.M."/>
            <person name="Liu X.Y."/>
            <person name="Zhou J.W."/>
            <person name="Li R.Q."/>
            <person name="Yang K.Y."/>
            <person name="Li J."/>
            <person name="Li M."/>
            <person name="Law P.T.W."/>
            <person name="Wu Y.L."/>
            <person name="Cai Z.L."/>
            <person name="Qin H."/>
            <person name="Bao Y."/>
            <person name="Leung R.K.K."/>
            <person name="Ng P.K.S."/>
            <person name="Zou J."/>
            <person name="Zhong X.J."/>
            <person name="Ran P.X."/>
            <person name="Zhong N.S."/>
            <person name="Liu Z.G."/>
            <person name="Tsui S.K.W."/>
        </authorList>
    </citation>
    <scope>NUCLEOTIDE SEQUENCE</scope>
    <source>
        <strain evidence="3">Derf</strain>
        <tissue evidence="3">Whole organism</tissue>
    </source>
</reference>
<protein>
    <submittedName>
        <fullName evidence="3">Uncharacterized protein</fullName>
    </submittedName>
</protein>
<evidence type="ECO:0000313" key="4">
    <source>
        <dbReference type="Proteomes" id="UP000790347"/>
    </source>
</evidence>
<dbReference type="EMBL" id="ASGP02000001">
    <property type="protein sequence ID" value="KAH9528359.1"/>
    <property type="molecule type" value="Genomic_DNA"/>
</dbReference>
<keyword evidence="4" id="KW-1185">Reference proteome</keyword>
<accession>A0A922IFG9</accession>
<dbReference type="OrthoDB" id="10443616at2759"/>
<feature type="transmembrane region" description="Helical" evidence="1">
    <location>
        <begin position="20"/>
        <end position="39"/>
    </location>
</feature>
<organism evidence="3 4">
    <name type="scientific">Dermatophagoides farinae</name>
    <name type="common">American house dust mite</name>
    <dbReference type="NCBI Taxonomy" id="6954"/>
    <lineage>
        <taxon>Eukaryota</taxon>
        <taxon>Metazoa</taxon>
        <taxon>Ecdysozoa</taxon>
        <taxon>Arthropoda</taxon>
        <taxon>Chelicerata</taxon>
        <taxon>Arachnida</taxon>
        <taxon>Acari</taxon>
        <taxon>Acariformes</taxon>
        <taxon>Sarcoptiformes</taxon>
        <taxon>Astigmata</taxon>
        <taxon>Psoroptidia</taxon>
        <taxon>Analgoidea</taxon>
        <taxon>Pyroglyphidae</taxon>
        <taxon>Dermatophagoidinae</taxon>
        <taxon>Dermatophagoides</taxon>
    </lineage>
</organism>
<comment type="caution">
    <text evidence="3">The sequence shown here is derived from an EMBL/GenBank/DDBJ whole genome shotgun (WGS) entry which is preliminary data.</text>
</comment>
<keyword evidence="1" id="KW-0472">Membrane</keyword>
<name>A0A922IFG9_DERFA</name>
<dbReference type="Proteomes" id="UP000790347">
    <property type="component" value="Unassembled WGS sequence"/>
</dbReference>
<dbReference type="Proteomes" id="UP000828236">
    <property type="component" value="Unassembled WGS sequence"/>
</dbReference>
<keyword evidence="1" id="KW-0812">Transmembrane</keyword>
<dbReference type="AlphaFoldDB" id="A0A922IFG9"/>
<proteinExistence type="predicted"/>
<keyword evidence="1" id="KW-1133">Transmembrane helix</keyword>
<reference evidence="2" key="2">
    <citation type="submission" date="2020-06" db="EMBL/GenBank/DDBJ databases">
        <authorList>
            <person name="Ji K."/>
            <person name="Li J."/>
        </authorList>
    </citation>
    <scope>NUCLEOTIDE SEQUENCE</scope>
    <source>
        <strain evidence="2">JKM2019</strain>
        <tissue evidence="2">Whole body</tissue>
    </source>
</reference>
<evidence type="ECO:0000256" key="1">
    <source>
        <dbReference type="SAM" id="Phobius"/>
    </source>
</evidence>
<sequence length="128" mass="15038">MDLGFFHNLALAGTDQQAYLLISLTLLILVYGPFVLWYFDGWYRLIQHLQLLSRFCSKFYKHNKDKNKMKNNDEQTPLALRSSLDFRITKPLKLNLRRLVLTQADTSERHSKSKVGVRKFGVLPTKMY</sequence>
<evidence type="ECO:0000313" key="3">
    <source>
        <dbReference type="EMBL" id="KAH9528359.1"/>
    </source>
</evidence>
<evidence type="ECO:0000313" key="2">
    <source>
        <dbReference type="EMBL" id="KAH7636302.1"/>
    </source>
</evidence>
<dbReference type="EMBL" id="SDOV01000010">
    <property type="protein sequence ID" value="KAH7636302.1"/>
    <property type="molecule type" value="Genomic_DNA"/>
</dbReference>
<reference evidence="2" key="3">
    <citation type="journal article" date="2021" name="World Allergy Organ. J.">
        <title>Chromosome-level assembly of Dermatophagoides farinae genome and transcriptome reveals two novel allergens Der f 37 and Der f 39.</title>
        <authorList>
            <person name="Chen J."/>
            <person name="Cai Z."/>
            <person name="Fan D."/>
            <person name="Hu J."/>
            <person name="Hou Y."/>
            <person name="He Y."/>
            <person name="Zhang Z."/>
            <person name="Zhao Z."/>
            <person name="Gao P."/>
            <person name="Hu W."/>
            <person name="Sun J."/>
            <person name="Li J."/>
            <person name="Ji K."/>
        </authorList>
    </citation>
    <scope>NUCLEOTIDE SEQUENCE</scope>
    <source>
        <strain evidence="2">JKM2019</strain>
    </source>
</reference>
<reference evidence="3" key="4">
    <citation type="journal article" date="2022" name="Res Sq">
        <title>Comparative Genomics Reveals Insights into the Divergent Evolution of Astigmatic Mites and Household Pest Adaptations.</title>
        <authorList>
            <person name="Xiong Q."/>
            <person name="Wan A.T.-Y."/>
            <person name="Liu X.-Y."/>
            <person name="Fung C.S.-H."/>
            <person name="Xiao X."/>
            <person name="Malainual N."/>
            <person name="Hou J."/>
            <person name="Wang L."/>
            <person name="Wang M."/>
            <person name="Yang K."/>
            <person name="Cui Y."/>
            <person name="Leung E."/>
            <person name="Nong W."/>
            <person name="Shin S.-K."/>
            <person name="Au S."/>
            <person name="Jeong K.Y."/>
            <person name="Chew F.T."/>
            <person name="Hui J."/>
            <person name="Leung T.F."/>
            <person name="Tungtrongchitr A."/>
            <person name="Zhong N."/>
            <person name="Liu Z."/>
            <person name="Tsui S."/>
        </authorList>
    </citation>
    <scope>NUCLEOTIDE SEQUENCE</scope>
    <source>
        <strain evidence="3">Derf</strain>
        <tissue evidence="3">Whole organism</tissue>
    </source>
</reference>
<gene>
    <name evidence="3" type="ORF">DERF_002312</name>
    <name evidence="2" type="ORF">HUG17_10272</name>
</gene>